<dbReference type="Gene3D" id="3.90.226.10">
    <property type="entry name" value="2-enoyl-CoA Hydratase, Chain A, domain 1"/>
    <property type="match status" value="1"/>
</dbReference>
<dbReference type="EMBL" id="FOWC01000024">
    <property type="protein sequence ID" value="SFQ77307.1"/>
    <property type="molecule type" value="Genomic_DNA"/>
</dbReference>
<dbReference type="AlphaFoldDB" id="A0A1I6B934"/>
<dbReference type="STRING" id="112413.SAMN05421854_12441"/>
<keyword evidence="1" id="KW-0413">Isomerase</keyword>
<name>A0A1I6B934_9PSEU</name>
<accession>A0A1I6B934</accession>
<reference evidence="1 2" key="1">
    <citation type="submission" date="2016-10" db="EMBL/GenBank/DDBJ databases">
        <authorList>
            <person name="de Groot N.N."/>
        </authorList>
    </citation>
    <scope>NUCLEOTIDE SEQUENCE [LARGE SCALE GENOMIC DNA]</scope>
    <source>
        <strain evidence="1 2">DSM 44637</strain>
    </source>
</reference>
<dbReference type="InterPro" id="IPR029045">
    <property type="entry name" value="ClpP/crotonase-like_dom_sf"/>
</dbReference>
<dbReference type="InterPro" id="IPR001753">
    <property type="entry name" value="Enoyl-CoA_hydra/iso"/>
</dbReference>
<evidence type="ECO:0000313" key="2">
    <source>
        <dbReference type="Proteomes" id="UP000199137"/>
    </source>
</evidence>
<dbReference type="GO" id="GO:0016853">
    <property type="term" value="F:isomerase activity"/>
    <property type="evidence" value="ECO:0007669"/>
    <property type="project" value="UniProtKB-KW"/>
</dbReference>
<dbReference type="SUPFAM" id="SSF52096">
    <property type="entry name" value="ClpP/crotonase"/>
    <property type="match status" value="1"/>
</dbReference>
<dbReference type="Pfam" id="PF00378">
    <property type="entry name" value="ECH_1"/>
    <property type="match status" value="1"/>
</dbReference>
<sequence>MPELEYRAGTVILRFRAAARLDGAALLAALDYVGPKPVVLTGEGGRFAPASATARFSEATAAVRRHPAPVVAAINGDATGAGYALAEAADLRIMAAGVLRPPGGPAHDAETAVAAGLVDFRCPPARLLGLALRLAGAARPANAA</sequence>
<dbReference type="Proteomes" id="UP000199137">
    <property type="component" value="Unassembled WGS sequence"/>
</dbReference>
<organism evidence="1 2">
    <name type="scientific">Amycolatopsis rubida</name>
    <dbReference type="NCBI Taxonomy" id="112413"/>
    <lineage>
        <taxon>Bacteria</taxon>
        <taxon>Bacillati</taxon>
        <taxon>Actinomycetota</taxon>
        <taxon>Actinomycetes</taxon>
        <taxon>Pseudonocardiales</taxon>
        <taxon>Pseudonocardiaceae</taxon>
        <taxon>Amycolatopsis</taxon>
    </lineage>
</organism>
<gene>
    <name evidence="1" type="ORF">SAMN05421854_12441</name>
</gene>
<evidence type="ECO:0000313" key="1">
    <source>
        <dbReference type="EMBL" id="SFQ77307.1"/>
    </source>
</evidence>
<dbReference type="RefSeq" id="WP_093577133.1">
    <property type="nucleotide sequence ID" value="NZ_FOWC01000024.1"/>
</dbReference>
<protein>
    <submittedName>
        <fullName evidence="1">Enoyl-CoA hydratase/isomerase</fullName>
    </submittedName>
</protein>
<proteinExistence type="predicted"/>